<dbReference type="PANTHER" id="PTHR23199:SF16">
    <property type="entry name" value="PROTEIN SPAETZLE 5"/>
    <property type="match status" value="1"/>
</dbReference>
<dbReference type="GO" id="GO:0005121">
    <property type="term" value="F:Toll binding"/>
    <property type="evidence" value="ECO:0007669"/>
    <property type="project" value="TreeGrafter"/>
</dbReference>
<feature type="signal peptide" evidence="5">
    <location>
        <begin position="1"/>
        <end position="19"/>
    </location>
</feature>
<evidence type="ECO:0000256" key="2">
    <source>
        <dbReference type="ARBA" id="ARBA00022729"/>
    </source>
</evidence>
<keyword evidence="2 5" id="KW-0732">Signal</keyword>
<dbReference type="SUPFAM" id="SSF57501">
    <property type="entry name" value="Cystine-knot cytokines"/>
    <property type="match status" value="1"/>
</dbReference>
<gene>
    <name evidence="7" type="ORF">PV327_007593</name>
</gene>
<sequence>MELLQRLFLMVLVMDVTKGSLRQPCGTYGCPHQPHYEPFIPAPPGHTPRCAKPGQTFCETPDYYPQKLIKFLVEKCSYDYSTILRDESDYNFNVYTSQPETNSGYSYSKPKVPQFYQQSLALLQQQYHQITGQSSVIYTPSSSGNESSPEGPFLQIVPQKYLPVADAINQNPALWINSQVHRAESLDKSSRTERENPLLNYANIKLKKRQSTPDVISVCPTKSRFLVPKAALNNRGNWMYVVNVGETSDNYSQLIKSEICESTTCSGLCELPSGYTSRCEQQYVQKRLVALEGSGNNLYTDVFWFPHGCSCQIQPAF</sequence>
<accession>A0AA39G094</accession>
<evidence type="ECO:0000313" key="7">
    <source>
        <dbReference type="EMBL" id="KAK0178730.1"/>
    </source>
</evidence>
<dbReference type="InterPro" id="IPR052444">
    <property type="entry name" value="Spz/Toll_ligand-like"/>
</dbReference>
<evidence type="ECO:0000313" key="8">
    <source>
        <dbReference type="Proteomes" id="UP001168972"/>
    </source>
</evidence>
<evidence type="ECO:0000259" key="6">
    <source>
        <dbReference type="Pfam" id="PF16077"/>
    </source>
</evidence>
<dbReference type="InterPro" id="IPR029034">
    <property type="entry name" value="Cystine-knot_cytokine"/>
</dbReference>
<dbReference type="Pfam" id="PF16077">
    <property type="entry name" value="Spaetzle"/>
    <property type="match status" value="1"/>
</dbReference>
<feature type="domain" description="Spaetzle" evidence="6">
    <location>
        <begin position="217"/>
        <end position="313"/>
    </location>
</feature>
<keyword evidence="4" id="KW-0325">Glycoprotein</keyword>
<evidence type="ECO:0000256" key="4">
    <source>
        <dbReference type="ARBA" id="ARBA00023180"/>
    </source>
</evidence>
<evidence type="ECO:0000256" key="1">
    <source>
        <dbReference type="ARBA" id="ARBA00011748"/>
    </source>
</evidence>
<dbReference type="Gene3D" id="2.10.90.10">
    <property type="entry name" value="Cystine-knot cytokines"/>
    <property type="match status" value="1"/>
</dbReference>
<dbReference type="GO" id="GO:0021556">
    <property type="term" value="P:central nervous system formation"/>
    <property type="evidence" value="ECO:0007669"/>
    <property type="project" value="TreeGrafter"/>
</dbReference>
<dbReference type="GO" id="GO:0045087">
    <property type="term" value="P:innate immune response"/>
    <property type="evidence" value="ECO:0007669"/>
    <property type="project" value="TreeGrafter"/>
</dbReference>
<name>A0AA39G094_MICHY</name>
<feature type="chain" id="PRO_5041316331" description="Spaetzle domain-containing protein" evidence="5">
    <location>
        <begin position="20"/>
        <end position="317"/>
    </location>
</feature>
<comment type="subunit">
    <text evidence="1">Homodimer; disulfide-linked.</text>
</comment>
<dbReference type="FunFam" id="2.10.90.10:FF:000018">
    <property type="entry name" value="Spatzle 4"/>
    <property type="match status" value="1"/>
</dbReference>
<evidence type="ECO:0000256" key="3">
    <source>
        <dbReference type="ARBA" id="ARBA00023157"/>
    </source>
</evidence>
<comment type="caution">
    <text evidence="7">The sequence shown here is derived from an EMBL/GenBank/DDBJ whole genome shotgun (WGS) entry which is preliminary data.</text>
</comment>
<dbReference type="GO" id="GO:0005615">
    <property type="term" value="C:extracellular space"/>
    <property type="evidence" value="ECO:0007669"/>
    <property type="project" value="UniProtKB-ARBA"/>
</dbReference>
<keyword evidence="8" id="KW-1185">Reference proteome</keyword>
<keyword evidence="3" id="KW-1015">Disulfide bond</keyword>
<dbReference type="GO" id="GO:0008083">
    <property type="term" value="F:growth factor activity"/>
    <property type="evidence" value="ECO:0007669"/>
    <property type="project" value="TreeGrafter"/>
</dbReference>
<organism evidence="7 8">
    <name type="scientific">Microctonus hyperodae</name>
    <name type="common">Parasitoid wasp</name>
    <dbReference type="NCBI Taxonomy" id="165561"/>
    <lineage>
        <taxon>Eukaryota</taxon>
        <taxon>Metazoa</taxon>
        <taxon>Ecdysozoa</taxon>
        <taxon>Arthropoda</taxon>
        <taxon>Hexapoda</taxon>
        <taxon>Insecta</taxon>
        <taxon>Pterygota</taxon>
        <taxon>Neoptera</taxon>
        <taxon>Endopterygota</taxon>
        <taxon>Hymenoptera</taxon>
        <taxon>Apocrita</taxon>
        <taxon>Ichneumonoidea</taxon>
        <taxon>Braconidae</taxon>
        <taxon>Euphorinae</taxon>
        <taxon>Microctonus</taxon>
    </lineage>
</organism>
<reference evidence="7" key="1">
    <citation type="journal article" date="2023" name="bioRxiv">
        <title>Scaffold-level genome assemblies of two parasitoid biocontrol wasps reveal the parthenogenesis mechanism and an associated novel virus.</title>
        <authorList>
            <person name="Inwood S."/>
            <person name="Skelly J."/>
            <person name="Guhlin J."/>
            <person name="Harrop T."/>
            <person name="Goldson S."/>
            <person name="Dearden P."/>
        </authorList>
    </citation>
    <scope>NUCLEOTIDE SEQUENCE</scope>
    <source>
        <strain evidence="7">Lincoln</strain>
        <tissue evidence="7">Whole body</tissue>
    </source>
</reference>
<evidence type="ECO:0000256" key="5">
    <source>
        <dbReference type="SAM" id="SignalP"/>
    </source>
</evidence>
<dbReference type="Proteomes" id="UP001168972">
    <property type="component" value="Unassembled WGS sequence"/>
</dbReference>
<dbReference type="EMBL" id="JAQQBR010000004">
    <property type="protein sequence ID" value="KAK0178730.1"/>
    <property type="molecule type" value="Genomic_DNA"/>
</dbReference>
<proteinExistence type="predicted"/>
<protein>
    <recommendedName>
        <fullName evidence="6">Spaetzle domain-containing protein</fullName>
    </recommendedName>
</protein>
<dbReference type="AlphaFoldDB" id="A0AA39G094"/>
<dbReference type="PANTHER" id="PTHR23199">
    <property type="entry name" value="NEUROTROPHIN 1-RELATED"/>
    <property type="match status" value="1"/>
</dbReference>
<reference evidence="7" key="2">
    <citation type="submission" date="2023-03" db="EMBL/GenBank/DDBJ databases">
        <authorList>
            <person name="Inwood S.N."/>
            <person name="Skelly J.G."/>
            <person name="Guhlin J."/>
            <person name="Harrop T.W.R."/>
            <person name="Goldson S.G."/>
            <person name="Dearden P.K."/>
        </authorList>
    </citation>
    <scope>NUCLEOTIDE SEQUENCE</scope>
    <source>
        <strain evidence="7">Lincoln</strain>
        <tissue evidence="7">Whole body</tissue>
    </source>
</reference>
<dbReference type="InterPro" id="IPR032104">
    <property type="entry name" value="Spaetzle"/>
</dbReference>